<name>A0AAP5BHW0_9BURK</name>
<dbReference type="RefSeq" id="WP_266240833.1">
    <property type="nucleotide sequence ID" value="NZ_JAMXWF010000036.1"/>
</dbReference>
<evidence type="ECO:0000313" key="4">
    <source>
        <dbReference type="Proteomes" id="UP001242288"/>
    </source>
</evidence>
<dbReference type="AlphaFoldDB" id="A0AAP5BHW0"/>
<evidence type="ECO:0000313" key="1">
    <source>
        <dbReference type="EMBL" id="MCX4150038.1"/>
    </source>
</evidence>
<accession>A0AAP5BHW0</accession>
<dbReference type="EMBL" id="JAMXWF010000036">
    <property type="protein sequence ID" value="MDQ6411856.1"/>
    <property type="molecule type" value="Genomic_DNA"/>
</dbReference>
<proteinExistence type="predicted"/>
<dbReference type="Proteomes" id="UP001242288">
    <property type="component" value="Unassembled WGS sequence"/>
</dbReference>
<organism evidence="2 4">
    <name type="scientific">Paraburkholderia madseniana</name>
    <dbReference type="NCBI Taxonomy" id="2599607"/>
    <lineage>
        <taxon>Bacteria</taxon>
        <taxon>Pseudomonadati</taxon>
        <taxon>Pseudomonadota</taxon>
        <taxon>Betaproteobacteria</taxon>
        <taxon>Burkholderiales</taxon>
        <taxon>Burkholderiaceae</taxon>
        <taxon>Paraburkholderia</taxon>
    </lineage>
</organism>
<dbReference type="Proteomes" id="UP001209412">
    <property type="component" value="Unassembled WGS sequence"/>
</dbReference>
<keyword evidence="3" id="KW-1185">Reference proteome</keyword>
<protein>
    <submittedName>
        <fullName evidence="2">Uncharacterized protein</fullName>
    </submittedName>
</protein>
<comment type="caution">
    <text evidence="2">The sequence shown here is derived from an EMBL/GenBank/DDBJ whole genome shotgun (WGS) entry which is preliminary data.</text>
</comment>
<evidence type="ECO:0000313" key="3">
    <source>
        <dbReference type="Proteomes" id="UP001209412"/>
    </source>
</evidence>
<gene>
    <name evidence="2" type="ORF">NIE36_32405</name>
    <name evidence="1" type="ORF">OSB80_32470</name>
</gene>
<evidence type="ECO:0000313" key="2">
    <source>
        <dbReference type="EMBL" id="MDQ6411856.1"/>
    </source>
</evidence>
<sequence>MITVHREFDGVRIEGNQYAVWIHPLSDWREPGDATLSIGVDAISPRWEGWARLTSDVPHEFAAGDVELLETVAGDELRCLCAPHADTPAYRPGFVVTLEPGMRAFLETELPRVERVTHLAAALRTAVEPHLGRTLPEYGWTTLLPHERSALVAIAARDVLNGYPPADAMKYAVMLHDGRWGFSDEGDDPQYAELGAALRQPDVTALLTSAAAPTAADAR</sequence>
<reference evidence="2" key="1">
    <citation type="submission" date="2022-06" db="EMBL/GenBank/DDBJ databases">
        <title>PHB producers.</title>
        <authorList>
            <person name="Besaury L."/>
        </authorList>
    </citation>
    <scope>NUCLEOTIDE SEQUENCE</scope>
    <source>
        <strain evidence="2 3">SEWS6</strain>
    </source>
</reference>
<dbReference type="EMBL" id="JAPKHW010000036">
    <property type="protein sequence ID" value="MCX4150038.1"/>
    <property type="molecule type" value="Genomic_DNA"/>
</dbReference>